<sequence length="230" mass="24852">MGGCGEFFSTHPIRATLRTPGMEIASNRPRAHVLVLPGGKPVSTSAARPWHLSALRMTLLTESLRSRLSMYDITVGQVHYTYRGWNGDRMSPVHDALHALDEVRRRRGDVRIGLVGHSMGGRVAAHLAAQPGVGAVVALAPWWPEDDGALVPPERRLLVVHGTADTRCDPRVSAVQTAQARGRGVDAQFRPLAGGGHFLLTKPGWWHAVTAEFLRESLAPAGRPTGGDHV</sequence>
<dbReference type="eggNOG" id="COG1073">
    <property type="taxonomic scope" value="Bacteria"/>
</dbReference>
<dbReference type="AlphaFoldDB" id="A0A098BMU4"/>
<dbReference type="InterPro" id="IPR050261">
    <property type="entry name" value="FrsA_esterase"/>
</dbReference>
<proteinExistence type="inferred from homology"/>
<evidence type="ECO:0000313" key="4">
    <source>
        <dbReference type="Proteomes" id="UP000042997"/>
    </source>
</evidence>
<name>A0A098BMU4_9NOCA</name>
<dbReference type="Proteomes" id="UP000042997">
    <property type="component" value="Unassembled WGS sequence"/>
</dbReference>
<reference evidence="3 4" key="1">
    <citation type="journal article" date="2014" name="Genome Announc.">
        <title>Draft Genome Sequence of Propane- and Butane-Oxidizing Actinobacterium Rhodococcus ruber IEGM 231.</title>
        <authorList>
            <person name="Ivshina I.B."/>
            <person name="Kuyukina M.S."/>
            <person name="Krivoruchko A.V."/>
            <person name="Barbe V."/>
            <person name="Fischer C."/>
        </authorList>
    </citation>
    <scope>NUCLEOTIDE SEQUENCE [LARGE SCALE GENOMIC DNA]</scope>
</reference>
<evidence type="ECO:0000256" key="1">
    <source>
        <dbReference type="ARBA" id="ARBA00038115"/>
    </source>
</evidence>
<evidence type="ECO:0000259" key="2">
    <source>
        <dbReference type="Pfam" id="PF12697"/>
    </source>
</evidence>
<protein>
    <recommendedName>
        <fullName evidence="2">AB hydrolase-1 domain-containing protein</fullName>
    </recommendedName>
</protein>
<dbReference type="PANTHER" id="PTHR22946">
    <property type="entry name" value="DIENELACTONE HYDROLASE DOMAIN-CONTAINING PROTEIN-RELATED"/>
    <property type="match status" value="1"/>
</dbReference>
<dbReference type="Pfam" id="PF12697">
    <property type="entry name" value="Abhydrolase_6"/>
    <property type="match status" value="1"/>
</dbReference>
<gene>
    <name evidence="3" type="ORF">RHRU231_590082</name>
</gene>
<evidence type="ECO:0000313" key="3">
    <source>
        <dbReference type="EMBL" id="CDZ90023.1"/>
    </source>
</evidence>
<organism evidence="3 4">
    <name type="scientific">Rhodococcus ruber</name>
    <dbReference type="NCBI Taxonomy" id="1830"/>
    <lineage>
        <taxon>Bacteria</taxon>
        <taxon>Bacillati</taxon>
        <taxon>Actinomycetota</taxon>
        <taxon>Actinomycetes</taxon>
        <taxon>Mycobacteriales</taxon>
        <taxon>Nocardiaceae</taxon>
        <taxon>Rhodococcus</taxon>
    </lineage>
</organism>
<dbReference type="EMBL" id="CCSD01000071">
    <property type="protein sequence ID" value="CDZ90023.1"/>
    <property type="molecule type" value="Genomic_DNA"/>
</dbReference>
<dbReference type="GO" id="GO:0003824">
    <property type="term" value="F:catalytic activity"/>
    <property type="evidence" value="ECO:0007669"/>
    <property type="project" value="UniProtKB-ARBA"/>
</dbReference>
<accession>A0A098BMU4</accession>
<comment type="similarity">
    <text evidence="1">Belongs to the AB hydrolase superfamily. FUS2 hydrolase family.</text>
</comment>
<dbReference type="InterPro" id="IPR029058">
    <property type="entry name" value="AB_hydrolase_fold"/>
</dbReference>
<feature type="domain" description="AB hydrolase-1" evidence="2">
    <location>
        <begin position="33"/>
        <end position="152"/>
    </location>
</feature>
<dbReference type="SUPFAM" id="SSF53474">
    <property type="entry name" value="alpha/beta-Hydrolases"/>
    <property type="match status" value="1"/>
</dbReference>
<dbReference type="Gene3D" id="3.40.50.1820">
    <property type="entry name" value="alpha/beta hydrolase"/>
    <property type="match status" value="1"/>
</dbReference>
<dbReference type="InterPro" id="IPR000073">
    <property type="entry name" value="AB_hydrolase_1"/>
</dbReference>